<evidence type="ECO:0000313" key="1">
    <source>
        <dbReference type="EMBL" id="MBC6465911.1"/>
    </source>
</evidence>
<gene>
    <name evidence="1" type="ORF">HKK74_10430</name>
</gene>
<organism evidence="1 2">
    <name type="scientific">Actinomadura alba</name>
    <dbReference type="NCBI Taxonomy" id="406431"/>
    <lineage>
        <taxon>Bacteria</taxon>
        <taxon>Bacillati</taxon>
        <taxon>Actinomycetota</taxon>
        <taxon>Actinomycetes</taxon>
        <taxon>Streptosporangiales</taxon>
        <taxon>Thermomonosporaceae</taxon>
        <taxon>Actinomadura</taxon>
    </lineage>
</organism>
<proteinExistence type="predicted"/>
<evidence type="ECO:0000313" key="2">
    <source>
        <dbReference type="Proteomes" id="UP000805614"/>
    </source>
</evidence>
<evidence type="ECO:0008006" key="3">
    <source>
        <dbReference type="Google" id="ProtNLM"/>
    </source>
</evidence>
<dbReference type="RefSeq" id="WP_187242929.1">
    <property type="nucleotide sequence ID" value="NZ_BAAAOK010000028.1"/>
</dbReference>
<reference evidence="1 2" key="1">
    <citation type="submission" date="2020-06" db="EMBL/GenBank/DDBJ databases">
        <title>Actinomadura xiongansis sp. nov., isolated from soil of Baiyangdian.</title>
        <authorList>
            <person name="Zhang X."/>
        </authorList>
    </citation>
    <scope>NUCLEOTIDE SEQUENCE [LARGE SCALE GENOMIC DNA]</scope>
    <source>
        <strain evidence="1 2">HBUM206468</strain>
    </source>
</reference>
<keyword evidence="2" id="KW-1185">Reference proteome</keyword>
<protein>
    <recommendedName>
        <fullName evidence="3">Secreted protein</fullName>
    </recommendedName>
</protein>
<name>A0ABR7LMC8_9ACTN</name>
<dbReference type="EMBL" id="JABVEC010000006">
    <property type="protein sequence ID" value="MBC6465911.1"/>
    <property type="molecule type" value="Genomic_DNA"/>
</dbReference>
<sequence>MSLLLTSGVTGLVCLVAGLLLRPPFERLVRRKPSLRDLRRELDGPRPGLAFYVVPPGLGDPAEIVAGLTGNRRPRLCLIGRFCGPLPYDAAPVAGSVLRRGALWVAAGMLIFDPKADGAEMCVLEAPYGVDALEPMPTDTGDPMVTLDLGDGVVVFEPSPDIDVSHAWSRIESVLTADQSSS</sequence>
<comment type="caution">
    <text evidence="1">The sequence shown here is derived from an EMBL/GenBank/DDBJ whole genome shotgun (WGS) entry which is preliminary data.</text>
</comment>
<accession>A0ABR7LMC8</accession>
<dbReference type="Proteomes" id="UP000805614">
    <property type="component" value="Unassembled WGS sequence"/>
</dbReference>